<organism evidence="6 7">
    <name type="scientific">Heliorestis convoluta</name>
    <dbReference type="NCBI Taxonomy" id="356322"/>
    <lineage>
        <taxon>Bacteria</taxon>
        <taxon>Bacillati</taxon>
        <taxon>Bacillota</taxon>
        <taxon>Clostridia</taxon>
        <taxon>Eubacteriales</taxon>
        <taxon>Heliobacteriaceae</taxon>
        <taxon>Heliorestis</taxon>
    </lineage>
</organism>
<feature type="domain" description="Metallo-beta-lactamase" evidence="5">
    <location>
        <begin position="12"/>
        <end position="189"/>
    </location>
</feature>
<evidence type="ECO:0000259" key="5">
    <source>
        <dbReference type="SMART" id="SM00849"/>
    </source>
</evidence>
<dbReference type="PANTHER" id="PTHR46233:SF3">
    <property type="entry name" value="HYDROXYACYLGLUTATHIONE HYDROLASE GLOC"/>
    <property type="match status" value="1"/>
</dbReference>
<dbReference type="KEGG" id="hcv:FTV88_0523"/>
<dbReference type="SUPFAM" id="SSF56281">
    <property type="entry name" value="Metallo-hydrolase/oxidoreductase"/>
    <property type="match status" value="1"/>
</dbReference>
<comment type="cofactor">
    <cofactor evidence="1">
        <name>Zn(2+)</name>
        <dbReference type="ChEBI" id="CHEBI:29105"/>
    </cofactor>
</comment>
<keyword evidence="3 6" id="KW-0378">Hydrolase</keyword>
<evidence type="ECO:0000256" key="2">
    <source>
        <dbReference type="ARBA" id="ARBA00022723"/>
    </source>
</evidence>
<evidence type="ECO:0000256" key="4">
    <source>
        <dbReference type="ARBA" id="ARBA00022833"/>
    </source>
</evidence>
<keyword evidence="4" id="KW-0862">Zinc</keyword>
<dbReference type="SMART" id="SM00849">
    <property type="entry name" value="Lactamase_B"/>
    <property type="match status" value="1"/>
</dbReference>
<evidence type="ECO:0000313" key="7">
    <source>
        <dbReference type="Proteomes" id="UP000366051"/>
    </source>
</evidence>
<keyword evidence="2" id="KW-0479">Metal-binding</keyword>
<dbReference type="GO" id="GO:0046872">
    <property type="term" value="F:metal ion binding"/>
    <property type="evidence" value="ECO:0007669"/>
    <property type="project" value="UniProtKB-KW"/>
</dbReference>
<dbReference type="InterPro" id="IPR036866">
    <property type="entry name" value="RibonucZ/Hydroxyglut_hydro"/>
</dbReference>
<dbReference type="EMBL" id="CP045875">
    <property type="protein sequence ID" value="QGG46702.1"/>
    <property type="molecule type" value="Genomic_DNA"/>
</dbReference>
<proteinExistence type="predicted"/>
<dbReference type="AlphaFoldDB" id="A0A5Q2N0D2"/>
<evidence type="ECO:0000256" key="1">
    <source>
        <dbReference type="ARBA" id="ARBA00001947"/>
    </source>
</evidence>
<dbReference type="RefSeq" id="WP_153724222.1">
    <property type="nucleotide sequence ID" value="NZ_CP045875.1"/>
</dbReference>
<protein>
    <submittedName>
        <fullName evidence="6">MBL fold metallo-hydrolase</fullName>
    </submittedName>
</protein>
<reference evidence="7" key="1">
    <citation type="submission" date="2019-11" db="EMBL/GenBank/DDBJ databases">
        <title>Genome sequence of Heliorestis convoluta strain HH, an alkaliphilic and minimalistic phototrophic bacterium from a soda lake in Egypt.</title>
        <authorList>
            <person name="Dewey E.D."/>
            <person name="Stokes L.M."/>
            <person name="Burchell B.M."/>
            <person name="Shaffer K.N."/>
            <person name="Huntington A.M."/>
            <person name="Baker J.M."/>
            <person name="Nadendla S."/>
            <person name="Giglio M.G."/>
            <person name="Touchman J.W."/>
            <person name="Blankenship R.E."/>
            <person name="Madigan M.T."/>
            <person name="Sattley W.M."/>
        </authorList>
    </citation>
    <scope>NUCLEOTIDE SEQUENCE [LARGE SCALE GENOMIC DNA]</scope>
    <source>
        <strain evidence="7">HH</strain>
    </source>
</reference>
<gene>
    <name evidence="6" type="ORF">FTV88_0523</name>
</gene>
<dbReference type="Pfam" id="PF00753">
    <property type="entry name" value="Lactamase_B"/>
    <property type="match status" value="1"/>
</dbReference>
<dbReference type="Gene3D" id="3.60.15.10">
    <property type="entry name" value="Ribonuclease Z/Hydroxyacylglutathione hydrolase-like"/>
    <property type="match status" value="1"/>
</dbReference>
<evidence type="ECO:0000313" key="6">
    <source>
        <dbReference type="EMBL" id="QGG46702.1"/>
    </source>
</evidence>
<sequence>MIIKTLETGMLGANCYLVVCPETGQGAIIDPGDEAEKIMQLVQKEKAQVVAIINTHGHGDHIGANGGVQKATQAPILCHADEAAMLTSAAKNLSQYFTQPIVSPAPERLLQDGDTISVGNLTLEVLHTPGHTVGGICLKGPSVVFTGDTLFSGSIGRTDFPNGSYSTLIQSIQEKLLTLPDQTVVYPGHGPASTIERERRENPFLMGG</sequence>
<dbReference type="GO" id="GO:0016787">
    <property type="term" value="F:hydrolase activity"/>
    <property type="evidence" value="ECO:0007669"/>
    <property type="project" value="UniProtKB-KW"/>
</dbReference>
<dbReference type="Proteomes" id="UP000366051">
    <property type="component" value="Chromosome"/>
</dbReference>
<dbReference type="PANTHER" id="PTHR46233">
    <property type="entry name" value="HYDROXYACYLGLUTATHIONE HYDROLASE GLOC"/>
    <property type="match status" value="1"/>
</dbReference>
<name>A0A5Q2N0D2_9FIRM</name>
<dbReference type="CDD" id="cd06262">
    <property type="entry name" value="metallo-hydrolase-like_MBL-fold"/>
    <property type="match status" value="1"/>
</dbReference>
<dbReference type="InterPro" id="IPR051453">
    <property type="entry name" value="MBL_Glyoxalase_II"/>
</dbReference>
<keyword evidence="7" id="KW-1185">Reference proteome</keyword>
<dbReference type="InterPro" id="IPR001279">
    <property type="entry name" value="Metallo-B-lactamas"/>
</dbReference>
<accession>A0A5Q2N0D2</accession>
<evidence type="ECO:0000256" key="3">
    <source>
        <dbReference type="ARBA" id="ARBA00022801"/>
    </source>
</evidence>
<dbReference type="OrthoDB" id="9802248at2"/>